<accession>A0A8H6DS77</accession>
<evidence type="ECO:0000256" key="5">
    <source>
        <dbReference type="SAM" id="Phobius"/>
    </source>
</evidence>
<dbReference type="GO" id="GO:0016020">
    <property type="term" value="C:membrane"/>
    <property type="evidence" value="ECO:0007669"/>
    <property type="project" value="UniProtKB-SubCell"/>
</dbReference>
<feature type="transmembrane region" description="Helical" evidence="5">
    <location>
        <begin position="14"/>
        <end position="35"/>
    </location>
</feature>
<organism evidence="7 8">
    <name type="scientific">Cochliobolus sativus</name>
    <name type="common">Common root rot and spot blotch fungus</name>
    <name type="synonym">Bipolaris sorokiniana</name>
    <dbReference type="NCBI Taxonomy" id="45130"/>
    <lineage>
        <taxon>Eukaryota</taxon>
        <taxon>Fungi</taxon>
        <taxon>Dikarya</taxon>
        <taxon>Ascomycota</taxon>
        <taxon>Pezizomycotina</taxon>
        <taxon>Dothideomycetes</taxon>
        <taxon>Pleosporomycetidae</taxon>
        <taxon>Pleosporales</taxon>
        <taxon>Pleosporineae</taxon>
        <taxon>Pleosporaceae</taxon>
        <taxon>Bipolaris</taxon>
    </lineage>
</organism>
<keyword evidence="3 5" id="KW-1133">Transmembrane helix</keyword>
<evidence type="ECO:0000256" key="1">
    <source>
        <dbReference type="ARBA" id="ARBA00004141"/>
    </source>
</evidence>
<feature type="transmembrane region" description="Helical" evidence="5">
    <location>
        <begin position="341"/>
        <end position="362"/>
    </location>
</feature>
<evidence type="ECO:0000256" key="3">
    <source>
        <dbReference type="ARBA" id="ARBA00022989"/>
    </source>
</evidence>
<evidence type="ECO:0000256" key="4">
    <source>
        <dbReference type="ARBA" id="ARBA00023136"/>
    </source>
</evidence>
<dbReference type="Pfam" id="PF13813">
    <property type="entry name" value="MBOAT_2"/>
    <property type="match status" value="1"/>
</dbReference>
<dbReference type="InterPro" id="IPR032805">
    <property type="entry name" value="Wax_synthase_dom"/>
</dbReference>
<feature type="domain" description="Wax synthase" evidence="6">
    <location>
        <begin position="293"/>
        <end position="366"/>
    </location>
</feature>
<name>A0A8H6DS77_COCSA</name>
<keyword evidence="2 5" id="KW-0812">Transmembrane</keyword>
<dbReference type="Proteomes" id="UP000624244">
    <property type="component" value="Unassembled WGS sequence"/>
</dbReference>
<dbReference type="EMBL" id="WNKQ01000017">
    <property type="protein sequence ID" value="KAF5846122.1"/>
    <property type="molecule type" value="Genomic_DNA"/>
</dbReference>
<keyword evidence="4 5" id="KW-0472">Membrane</keyword>
<feature type="transmembrane region" description="Helical" evidence="5">
    <location>
        <begin position="368"/>
        <end position="392"/>
    </location>
</feature>
<evidence type="ECO:0000259" key="6">
    <source>
        <dbReference type="Pfam" id="PF13813"/>
    </source>
</evidence>
<evidence type="ECO:0000313" key="8">
    <source>
        <dbReference type="Proteomes" id="UP000624244"/>
    </source>
</evidence>
<proteinExistence type="predicted"/>
<reference evidence="7" key="1">
    <citation type="submission" date="2019-11" db="EMBL/GenBank/DDBJ databases">
        <title>Bipolaris sorokiniana Genome sequencing.</title>
        <authorList>
            <person name="Wang H."/>
        </authorList>
    </citation>
    <scope>NUCLEOTIDE SEQUENCE</scope>
</reference>
<evidence type="ECO:0000256" key="2">
    <source>
        <dbReference type="ARBA" id="ARBA00022692"/>
    </source>
</evidence>
<sequence>MPGRYVHPNWTPSVMPVAAGPLAIAIAYGISILAYPPATSLARKQTMVYLFVPVFFAFRYCEYISPNSDHVDTLARACIIWFAHMSYEVCILEFKPNVRPGPGETKERIRQAYKVFFDRSHVQVVEQQQKQLYEQQEYNSSTRAVYNINTEQKQEQDHAATYKKTDEPINVSEQKSQHIPQARYKHGFSRWQFVFYHFFKALRLYAQQYAWEYYEYHVSPFRRDPDAYATADHISFFRRLPSSLHYREIYWRTEEAFNWNVPTKWLYESYHSIFAVLHVALGIDGPEEWGLGLFGNLSAAWSVRRYWRHYWHNYIYHSFNGHVKCVTRGWLGMSRNTFTRLFENMLVFFLSGLMHTAVRWQVSPWGDIWAITFMYTSQVIPLAIEGGVVYCWRKARKSLGYGTDAKWVDRFEYAIGYFWAFAWQFYSISTYWLVRDKWTEEKMAKNYQKEMESWGFNETDSESD</sequence>
<protein>
    <recommendedName>
        <fullName evidence="6">Wax synthase domain-containing protein</fullName>
    </recommendedName>
</protein>
<comment type="caution">
    <text evidence="7">The sequence shown here is derived from an EMBL/GenBank/DDBJ whole genome shotgun (WGS) entry which is preliminary data.</text>
</comment>
<dbReference type="AlphaFoldDB" id="A0A8H6DS77"/>
<comment type="subcellular location">
    <subcellularLocation>
        <location evidence="1">Membrane</location>
        <topology evidence="1">Multi-pass membrane protein</topology>
    </subcellularLocation>
</comment>
<feature type="transmembrane region" description="Helical" evidence="5">
    <location>
        <begin position="413"/>
        <end position="434"/>
    </location>
</feature>
<evidence type="ECO:0000313" key="7">
    <source>
        <dbReference type="EMBL" id="KAF5846122.1"/>
    </source>
</evidence>
<gene>
    <name evidence="7" type="ORF">GGP41_008622</name>
</gene>